<keyword evidence="2" id="KW-0496">Mitochondrion</keyword>
<evidence type="ECO:0000259" key="1">
    <source>
        <dbReference type="Pfam" id="PF00961"/>
    </source>
</evidence>
<accession>A0A5C1V9J7</accession>
<keyword evidence="2" id="KW-0540">Nuclease</keyword>
<dbReference type="GO" id="GO:0004519">
    <property type="term" value="F:endonuclease activity"/>
    <property type="evidence" value="ECO:0007669"/>
    <property type="project" value="UniProtKB-KW"/>
</dbReference>
<dbReference type="InterPro" id="IPR027434">
    <property type="entry name" value="Homing_endonucl"/>
</dbReference>
<dbReference type="PANTHER" id="PTHR36181">
    <property type="entry name" value="INTRON-ENCODED ENDONUCLEASE AI3-RELATED"/>
    <property type="match status" value="1"/>
</dbReference>
<name>A0A5C1V9J7_9PEZI</name>
<dbReference type="GO" id="GO:0005739">
    <property type="term" value="C:mitochondrion"/>
    <property type="evidence" value="ECO:0007669"/>
    <property type="project" value="UniProtKB-ARBA"/>
</dbReference>
<protein>
    <submittedName>
        <fullName evidence="2">LAGLIDADG endonuclease</fullName>
    </submittedName>
</protein>
<geneLocation type="mitochondrion" evidence="2"/>
<dbReference type="GeneID" id="41954359"/>
<gene>
    <name evidence="2" type="primary">oi1_2nad5</name>
</gene>
<dbReference type="InterPro" id="IPR004860">
    <property type="entry name" value="LAGLIDADG_dom"/>
</dbReference>
<proteinExistence type="predicted"/>
<keyword evidence="2" id="KW-0255">Endonuclease</keyword>
<feature type="domain" description="Homing endonuclease LAGLIDADG" evidence="1">
    <location>
        <begin position="62"/>
        <end position="147"/>
    </location>
</feature>
<dbReference type="RefSeq" id="YP_009704194.1">
    <property type="nucleotide sequence ID" value="NC_044963.1"/>
</dbReference>
<evidence type="ECO:0000313" key="2">
    <source>
        <dbReference type="EMBL" id="QEN73757.1"/>
    </source>
</evidence>
<organism evidence="2">
    <name type="scientific">Ceratocystis fimbriata</name>
    <dbReference type="NCBI Taxonomy" id="5158"/>
    <lineage>
        <taxon>Eukaryota</taxon>
        <taxon>Fungi</taxon>
        <taxon>Dikarya</taxon>
        <taxon>Ascomycota</taxon>
        <taxon>Pezizomycotina</taxon>
        <taxon>Sordariomycetes</taxon>
        <taxon>Hypocreomycetidae</taxon>
        <taxon>Microascales</taxon>
        <taxon>Ceratocystidaceae</taxon>
        <taxon>Ceratocystis</taxon>
    </lineage>
</organism>
<reference evidence="2" key="1">
    <citation type="submission" date="2017-09" db="EMBL/GenBank/DDBJ databases">
        <title>Comparative analysis of mitochondrial genomes in Ceratocystis.</title>
        <authorList>
            <person name="Naidoo K."/>
            <person name="Steenkamp E.T."/>
            <person name="Coetzee M.P.A."/>
            <person name="Kleeper P."/>
            <person name="Wingfield M.J."/>
            <person name="Wingfield B.D."/>
        </authorList>
    </citation>
    <scope>NUCLEOTIDE SEQUENCE</scope>
    <source>
        <strain evidence="2">CMW15049</strain>
    </source>
</reference>
<dbReference type="SUPFAM" id="SSF55608">
    <property type="entry name" value="Homing endonucleases"/>
    <property type="match status" value="2"/>
</dbReference>
<dbReference type="AlphaFoldDB" id="A0A5C1V9J7"/>
<dbReference type="Gene3D" id="3.10.28.10">
    <property type="entry name" value="Homing endonucleases"/>
    <property type="match status" value="2"/>
</dbReference>
<keyword evidence="2" id="KW-0378">Hydrolase</keyword>
<dbReference type="Pfam" id="PF00961">
    <property type="entry name" value="LAGLIDADG_1"/>
    <property type="match status" value="2"/>
</dbReference>
<dbReference type="PANTHER" id="PTHR36181:SF4">
    <property type="entry name" value="LAGLIDADG ENDONUCLEASE"/>
    <property type="match status" value="1"/>
</dbReference>
<dbReference type="InterPro" id="IPR051289">
    <property type="entry name" value="LAGLIDADG_Endonuclease"/>
</dbReference>
<sequence>MLLNINELIKQKYFFNLISSTELQSKVEIPSRSFNFKSFNSKFSEYYPDKKLPSKEFLEWFIGFTEGEGSFTVSKYGKLLLTIYQATLDIQVLYYIKENLGFGSIGRVNDKVSRLVIYDTKNIYLLCLLFNGNMVLPTRNARFLTFLCAFNEKLLKKNIFSPIVPIMEYVKPSLDDCWLSGFTDGEGCFTICFLSTSNKFRYIYLLTQKGVANKAVFEHILSLFDCHGLVSCRSNKDLDVWDLRINGLRNCTALFPYFDKWSLRTKKLQSYLKWKEIYPRLVKGDHLKADTRQELIDLAKKINKFD</sequence>
<dbReference type="EMBL" id="MG010657">
    <property type="protein sequence ID" value="QEN73757.1"/>
    <property type="molecule type" value="Genomic_DNA"/>
</dbReference>
<feature type="domain" description="Homing endonuclease LAGLIDADG" evidence="1">
    <location>
        <begin position="179"/>
        <end position="278"/>
    </location>
</feature>